<comment type="similarity">
    <text evidence="2 9">Belongs to the Mediator complex subunit 13 family.</text>
</comment>
<feature type="compositionally biased region" description="Polar residues" evidence="10">
    <location>
        <begin position="1487"/>
        <end position="1497"/>
    </location>
</feature>
<evidence type="ECO:0000256" key="1">
    <source>
        <dbReference type="ARBA" id="ARBA00004123"/>
    </source>
</evidence>
<dbReference type="InterPro" id="IPR041285">
    <property type="entry name" value="MID_MedPIWI"/>
</dbReference>
<dbReference type="PANTHER" id="PTHR48249">
    <property type="entry name" value="MEDIATOR OF RNA POLYMERASE II TRANSCRIPTION SUBUNIT 13"/>
    <property type="match status" value="1"/>
</dbReference>
<name>A0AAW1LQD3_SAPOF</name>
<dbReference type="InterPro" id="IPR009401">
    <property type="entry name" value="Med13_C"/>
</dbReference>
<reference evidence="14" key="1">
    <citation type="submission" date="2024-03" db="EMBL/GenBank/DDBJ databases">
        <title>WGS assembly of Saponaria officinalis var. Norfolk2.</title>
        <authorList>
            <person name="Jenkins J."/>
            <person name="Shu S."/>
            <person name="Grimwood J."/>
            <person name="Barry K."/>
            <person name="Goodstein D."/>
            <person name="Schmutz J."/>
            <person name="Leebens-Mack J."/>
            <person name="Osbourn A."/>
        </authorList>
    </citation>
    <scope>NUCLEOTIDE SEQUENCE [LARGE SCALE GENOMIC DNA]</scope>
    <source>
        <strain evidence="14">JIC</strain>
    </source>
</reference>
<evidence type="ECO:0000256" key="8">
    <source>
        <dbReference type="ARBA" id="ARBA00023242"/>
    </source>
</evidence>
<proteinExistence type="inferred from homology"/>
<accession>A0AAW1LQD3</accession>
<comment type="function">
    <text evidence="9">Component of the Mediator complex, a coactivator involved in regulated transcription of nearly all RNA polymerase II-dependent genes. Mediator functions as a bridge to convey information from gene-specific regulatory proteins to the basal RNA polymerase II transcription machinery. Mediator is recruited to promoters by direct interactions with regulatory proteins and serves as a scaffold for the assembly of a functional preinitiation complex with RNA polymerase II and the general transcription factors.</text>
</comment>
<dbReference type="PANTHER" id="PTHR48249:SF3">
    <property type="entry name" value="MEDIATOR OF RNA POLYMERASE II TRANSCRIPTION SUBUNIT 13"/>
    <property type="match status" value="1"/>
</dbReference>
<evidence type="ECO:0000256" key="9">
    <source>
        <dbReference type="RuleBase" id="RU364134"/>
    </source>
</evidence>
<evidence type="ECO:0000313" key="15">
    <source>
        <dbReference type="Proteomes" id="UP001443914"/>
    </source>
</evidence>
<feature type="region of interest" description="Disordered" evidence="10">
    <location>
        <begin position="1487"/>
        <end position="1526"/>
    </location>
</feature>
<feature type="region of interest" description="Disordered" evidence="10">
    <location>
        <begin position="1034"/>
        <end position="1080"/>
    </location>
</feature>
<feature type="compositionally biased region" description="Polar residues" evidence="10">
    <location>
        <begin position="290"/>
        <end position="309"/>
    </location>
</feature>
<evidence type="ECO:0000256" key="4">
    <source>
        <dbReference type="ARBA" id="ARBA00022491"/>
    </source>
</evidence>
<comment type="subcellular location">
    <subcellularLocation>
        <location evidence="1 9">Nucleus</location>
    </subcellularLocation>
</comment>
<comment type="caution">
    <text evidence="14">The sequence shown here is derived from an EMBL/GenBank/DDBJ whole genome shotgun (WGS) entry which is preliminary data.</text>
</comment>
<protein>
    <recommendedName>
        <fullName evidence="3 9">Mediator of RNA polymerase II transcription subunit 13</fullName>
    </recommendedName>
</protein>
<feature type="domain" description="Mediator complex subunit Med13 C-terminal" evidence="11">
    <location>
        <begin position="1529"/>
        <end position="1623"/>
    </location>
</feature>
<dbReference type="Pfam" id="PF06333">
    <property type="entry name" value="Med13_C"/>
    <property type="match status" value="1"/>
</dbReference>
<dbReference type="GO" id="GO:0003713">
    <property type="term" value="F:transcription coactivator activity"/>
    <property type="evidence" value="ECO:0007669"/>
    <property type="project" value="TreeGrafter"/>
</dbReference>
<feature type="compositionally biased region" description="Basic and acidic residues" evidence="10">
    <location>
        <begin position="1056"/>
        <end position="1075"/>
    </location>
</feature>
<evidence type="ECO:0000313" key="14">
    <source>
        <dbReference type="EMBL" id="KAK9736066.1"/>
    </source>
</evidence>
<dbReference type="GO" id="GO:0045944">
    <property type="term" value="P:positive regulation of transcription by RNA polymerase II"/>
    <property type="evidence" value="ECO:0007669"/>
    <property type="project" value="TreeGrafter"/>
</dbReference>
<dbReference type="EMBL" id="JBDFQZ010000004">
    <property type="protein sequence ID" value="KAK9736066.1"/>
    <property type="molecule type" value="Genomic_DNA"/>
</dbReference>
<evidence type="ECO:0000256" key="3">
    <source>
        <dbReference type="ARBA" id="ARBA00019618"/>
    </source>
</evidence>
<evidence type="ECO:0000256" key="10">
    <source>
        <dbReference type="SAM" id="MobiDB-lite"/>
    </source>
</evidence>
<evidence type="ECO:0000259" key="12">
    <source>
        <dbReference type="Pfam" id="PF11597"/>
    </source>
</evidence>
<evidence type="ECO:0000259" key="11">
    <source>
        <dbReference type="Pfam" id="PF06333"/>
    </source>
</evidence>
<evidence type="ECO:0000256" key="7">
    <source>
        <dbReference type="ARBA" id="ARBA00023163"/>
    </source>
</evidence>
<keyword evidence="8 9" id="KW-0539">Nucleus</keyword>
<keyword evidence="15" id="KW-1185">Reference proteome</keyword>
<organism evidence="14 15">
    <name type="scientific">Saponaria officinalis</name>
    <name type="common">Common soapwort</name>
    <name type="synonym">Lychnis saponaria</name>
    <dbReference type="NCBI Taxonomy" id="3572"/>
    <lineage>
        <taxon>Eukaryota</taxon>
        <taxon>Viridiplantae</taxon>
        <taxon>Streptophyta</taxon>
        <taxon>Embryophyta</taxon>
        <taxon>Tracheophyta</taxon>
        <taxon>Spermatophyta</taxon>
        <taxon>Magnoliopsida</taxon>
        <taxon>eudicotyledons</taxon>
        <taxon>Gunneridae</taxon>
        <taxon>Pentapetalae</taxon>
        <taxon>Caryophyllales</taxon>
        <taxon>Caryophyllaceae</taxon>
        <taxon>Caryophylleae</taxon>
        <taxon>Saponaria</taxon>
    </lineage>
</organism>
<evidence type="ECO:0000256" key="5">
    <source>
        <dbReference type="ARBA" id="ARBA00023015"/>
    </source>
</evidence>
<dbReference type="Pfam" id="PF18296">
    <property type="entry name" value="MID_MedPIWI"/>
    <property type="match status" value="1"/>
</dbReference>
<feature type="domain" description="MID" evidence="13">
    <location>
        <begin position="1128"/>
        <end position="1363"/>
    </location>
</feature>
<keyword evidence="6 9" id="KW-0010">Activator</keyword>
<dbReference type="Pfam" id="PF11597">
    <property type="entry name" value="Med13_N"/>
    <property type="match status" value="1"/>
</dbReference>
<evidence type="ECO:0000259" key="13">
    <source>
        <dbReference type="Pfam" id="PF18296"/>
    </source>
</evidence>
<feature type="domain" description="Mediator complex subunit Med13 N-terminal" evidence="12">
    <location>
        <begin position="2"/>
        <end position="326"/>
    </location>
</feature>
<evidence type="ECO:0000256" key="6">
    <source>
        <dbReference type="ARBA" id="ARBA00023159"/>
    </source>
</evidence>
<keyword evidence="7 9" id="KW-0804">Transcription</keyword>
<feature type="compositionally biased region" description="Polar residues" evidence="10">
    <location>
        <begin position="1034"/>
        <end position="1052"/>
    </location>
</feature>
<dbReference type="InterPro" id="IPR051139">
    <property type="entry name" value="Mediator_complx_sub13"/>
</dbReference>
<sequence>MWSNVFRIGGVHQIWWYQFGAANESQTPKLRDAALLCSHVQLQKDGFLSSWTNSFVGPWDPSQGTHNPDDKIKLWLFLPAPHLSLPPSAQSAVSALRVIASGLWVSPGDSEEVATALSHALKNRIERALLGLSYVRFGDVFLRYGSFSHSDDLFRKGQPAIEFVFAASEDAIFVHAISSAKHVRTLSGGDMEKVLRLTSNNTGQRLPVIVSPHGMRGSVTGCCSSELVKHVFIGSGKSISGLVGLPYPLHQAPRCKLQGHNCYIEVSLGSSTTGSEKGNSPNLYLENFNHPTLNTPSTSTGNEKGSSDTPACEKTFVYPSEAVLVPVLKPSYPRSSLKRVWLQNWTGMSLATSTLFSDYKTDDVDDSWSESDELCLRHGFNSSSNSNTSSMSSICSSSSDSECITKAAFGDLEADADSLSGRQSGLSTFTSMETNGPKQGLKRPRTGLDTSFAQSGGAISGPTHDCDNSGITGIANDQTGSQWDWDDDDTGVGMDIQALLSEFGDFGDFFENDSLPFGEPPGTAESQTLVFSGQEFGDGGASPAATVMDVSDQNLLPVCFQTIENFHPPTGIEECVSTVQEATKNAAQSVVHSCASVVSTGEADHVMKAEALLSFAPEYGAVDTSSSELSSTIFRSPYHPKSQKVESLNSSGNAYVYGATPPSSPGANGFEENHGMAIDSRLHPVKHDTGAVLQSFYTQIARGQLPVDRNCLMHSNTFTSSEKTSVSLLSSISSTIATNSCQKMASEVANESKHLLLSRRFVPAAELECLMFQAHMCRVRHTLVSVGKSVPTAWNRSISHMPGGSDSILDNLSTKYESRKKEPIPVRIAGDVDGKMMDGPCNAPIGVWRSVGAPKHPKSANILAAESLSHHPFSEETTLAYGKREPLKDFIDAIPLLVQQAASFVDMALDGEFVDGPYGWLALQEQRRRGFCCGPHMAHAGCGGILASCHSFDIAGVDLLDPISDNVQPSSVIGLLQSDVKAALKSAFGTLDGPLSVIDWCKGRCQSVDAGTFLEALSAESSVSEYRDSCNTASTSVEEPLSSPQASITVSSGLRDGGKGDDTSQRRPNQEHCISESEQQLGSRKRATLLLVPYPSILVGYQDDWLKTSATSLQHWEKAPLEPYAFQKHMSYYVVCPNIDSLTSVAADFFQQLGTVYEMCKLGSHTPHTIGNQIDVDTGKCSTSGFVLLDSPRLTKIDINTASVGSMSDYFLSLSNGWDLAYFLKALTKVLKTLQLGSCLPANAKEGNSSPCTVIYVVCPFPDPTAVLRTIIESSITLTSVVCSSDTDKRSILYSQVEKALSYAAGVDEASISNIPAISGFSIPKLVLQIVPIDAIFRVTSPGVSEIVMLKEIAFTIYNKARRLSRGSSNGLVQSSTLSGRSHSSVMQMSNPLPGMWKDCVGSRVSGPPLPTESDIDAGLRAGTWDNSWQNARAGGLGCDSNRSGDIFFQEEFHYMFEPLFILSEPGSVEQGVSHPFTGNLTMEVTKQMSDDSSVGPAQSLCGDTGPSSQLDGSEGDGFESGQQRPPPSLHCCYGWTEDWRWLVCVWTDSRGELLDNHIFPFGGISSRQDTKGMQNLFVQVLQKGCQLLQACSSPDNGVGRARDFIITRIGCFYELECQEWQKALYLIGGPDLKKWPFQLRRASPECVPVNSNGASLQQQELDRSMPSSPNPLYSPHTKSSGFMKGCVGQTNSRKQLIGGPSVDGSMGSLQWVQSISFVSISIDHSLHLVFQADVSTGIGQGTVAAGSLNYLEGFTPVKSLGSATASYILIPSPTMRFLTPAPLQLPTCLTSESPPLAHLLHSKGYAIPLATGFAVSKAVPSLKKDPGNIKEEWPSVLSVSLVDYFGGYSVPSEKRIIHKQGGKSTVSDARDYEHMILESVVSELHALSWMTASPAYLDRRTALPFHCDAVLRLRRLLHFAEKEISHQLEK</sequence>
<evidence type="ECO:0000256" key="2">
    <source>
        <dbReference type="ARBA" id="ARBA00009354"/>
    </source>
</evidence>
<keyword evidence="4 9" id="KW-0678">Repressor</keyword>
<dbReference type="GO" id="GO:0016592">
    <property type="term" value="C:mediator complex"/>
    <property type="evidence" value="ECO:0007669"/>
    <property type="project" value="InterPro"/>
</dbReference>
<dbReference type="Proteomes" id="UP001443914">
    <property type="component" value="Unassembled WGS sequence"/>
</dbReference>
<feature type="region of interest" description="Disordered" evidence="10">
    <location>
        <begin position="290"/>
        <end position="310"/>
    </location>
</feature>
<gene>
    <name evidence="14" type="ORF">RND81_04G247700</name>
</gene>
<dbReference type="InterPro" id="IPR021643">
    <property type="entry name" value="Mediator_Med13_N"/>
</dbReference>
<comment type="subunit">
    <text evidence="9">Component of the Mediator complex.</text>
</comment>
<keyword evidence="5 9" id="KW-0805">Transcription regulation</keyword>